<keyword evidence="2 5" id="KW-0812">Transmembrane</keyword>
<accession>A0A4Y8DEZ5</accession>
<evidence type="ECO:0000313" key="8">
    <source>
        <dbReference type="Proteomes" id="UP000297299"/>
    </source>
</evidence>
<evidence type="ECO:0000259" key="6">
    <source>
        <dbReference type="Pfam" id="PF13813"/>
    </source>
</evidence>
<feature type="transmembrane region" description="Helical" evidence="5">
    <location>
        <begin position="292"/>
        <end position="316"/>
    </location>
</feature>
<comment type="subcellular location">
    <subcellularLocation>
        <location evidence="1">Membrane</location>
        <topology evidence="1">Multi-pass membrane protein</topology>
    </subcellularLocation>
</comment>
<dbReference type="GO" id="GO:0016020">
    <property type="term" value="C:membrane"/>
    <property type="evidence" value="ECO:0007669"/>
    <property type="project" value="UniProtKB-SubCell"/>
</dbReference>
<evidence type="ECO:0000256" key="3">
    <source>
        <dbReference type="ARBA" id="ARBA00022989"/>
    </source>
</evidence>
<evidence type="ECO:0000256" key="1">
    <source>
        <dbReference type="ARBA" id="ARBA00004141"/>
    </source>
</evidence>
<keyword evidence="8" id="KW-1185">Reference proteome</keyword>
<evidence type="ECO:0000256" key="4">
    <source>
        <dbReference type="ARBA" id="ARBA00023136"/>
    </source>
</evidence>
<name>A0A4Y8DEZ5_9HELO</name>
<gene>
    <name evidence="7" type="ORF">BOTCAL_0020g00240</name>
</gene>
<keyword evidence="4 5" id="KW-0472">Membrane</keyword>
<dbReference type="AlphaFoldDB" id="A0A4Y8DEZ5"/>
<evidence type="ECO:0000313" key="7">
    <source>
        <dbReference type="EMBL" id="TEY84149.1"/>
    </source>
</evidence>
<dbReference type="EMBL" id="PHWZ01000020">
    <property type="protein sequence ID" value="TEY84149.1"/>
    <property type="molecule type" value="Genomic_DNA"/>
</dbReference>
<feature type="transmembrane region" description="Helical" evidence="5">
    <location>
        <begin position="328"/>
        <end position="345"/>
    </location>
</feature>
<feature type="transmembrane region" description="Helical" evidence="5">
    <location>
        <begin position="366"/>
        <end position="386"/>
    </location>
</feature>
<dbReference type="InterPro" id="IPR032805">
    <property type="entry name" value="Wax_synthase_dom"/>
</dbReference>
<sequence>MGLSTFQNLHTYLEGNPIFNFPILSLPLSYILGSLMMIYIPPRFSWRTGPSTLFSIYGYAALHYGKSNAGSYSHFTSHVLAGQILGTINFGLLRLESPHLSAVTSKQRLKWAMDAYLNPRQIGTTSQPRNLPLFPIKKLAHLTNPNVFVISRLLMAWFHYLLWRTVNHLQEHYQAHLQVGDYGSEKEQFFRRICHVTIREIGIRISLPVLWILPEILSISAHHYFISAVAVFIGGAKAIPGWNYPVYGSLTEAYTIRRYWSIVWHQFLRRDLIAWASIISSKIFRIPQNSKFNAFTLLYLVFFVSACMHAMIYIPAKMEYPNCGVSHIFQWYSLCACAIIAEDFGQKWGKKVLRRYGLRRDSRWHCWVGYLWVWSFFAWSLPKVVFPKDDCVP</sequence>
<organism evidence="7 8">
    <name type="scientific">Botryotinia calthae</name>
    <dbReference type="NCBI Taxonomy" id="38488"/>
    <lineage>
        <taxon>Eukaryota</taxon>
        <taxon>Fungi</taxon>
        <taxon>Dikarya</taxon>
        <taxon>Ascomycota</taxon>
        <taxon>Pezizomycotina</taxon>
        <taxon>Leotiomycetes</taxon>
        <taxon>Helotiales</taxon>
        <taxon>Sclerotiniaceae</taxon>
        <taxon>Botryotinia</taxon>
    </lineage>
</organism>
<dbReference type="OrthoDB" id="1077582at2759"/>
<reference evidence="7 8" key="1">
    <citation type="submission" date="2017-11" db="EMBL/GenBank/DDBJ databases">
        <title>Comparative genomics of Botrytis spp.</title>
        <authorList>
            <person name="Valero-Jimenez C.A."/>
            <person name="Tapia P."/>
            <person name="Veloso J."/>
            <person name="Silva-Moreno E."/>
            <person name="Staats M."/>
            <person name="Valdes J.H."/>
            <person name="Van Kan J.A.L."/>
        </authorList>
    </citation>
    <scope>NUCLEOTIDE SEQUENCE [LARGE SCALE GENOMIC DNA]</scope>
    <source>
        <strain evidence="7 8">MUCL2830</strain>
    </source>
</reference>
<feature type="domain" description="Wax synthase" evidence="6">
    <location>
        <begin position="245"/>
        <end position="329"/>
    </location>
</feature>
<keyword evidence="3 5" id="KW-1133">Transmembrane helix</keyword>
<evidence type="ECO:0000256" key="5">
    <source>
        <dbReference type="SAM" id="Phobius"/>
    </source>
</evidence>
<protein>
    <recommendedName>
        <fullName evidence="6">Wax synthase domain-containing protein</fullName>
    </recommendedName>
</protein>
<evidence type="ECO:0000256" key="2">
    <source>
        <dbReference type="ARBA" id="ARBA00022692"/>
    </source>
</evidence>
<comment type="caution">
    <text evidence="7">The sequence shown here is derived from an EMBL/GenBank/DDBJ whole genome shotgun (WGS) entry which is preliminary data.</text>
</comment>
<feature type="transmembrane region" description="Helical" evidence="5">
    <location>
        <begin position="20"/>
        <end position="40"/>
    </location>
</feature>
<dbReference type="Pfam" id="PF13813">
    <property type="entry name" value="MBOAT_2"/>
    <property type="match status" value="1"/>
</dbReference>
<proteinExistence type="predicted"/>
<dbReference type="Proteomes" id="UP000297299">
    <property type="component" value="Unassembled WGS sequence"/>
</dbReference>